<reference evidence="1 2" key="1">
    <citation type="submission" date="2019-08" db="EMBL/GenBank/DDBJ databases">
        <title>Archangium and Cystobacter genomes.</title>
        <authorList>
            <person name="Chen I.-C.K."/>
            <person name="Wielgoss S."/>
        </authorList>
    </citation>
    <scope>NUCLEOTIDE SEQUENCE [LARGE SCALE GENOMIC DNA]</scope>
    <source>
        <strain evidence="1 2">Cbm 6</strain>
    </source>
</reference>
<proteinExistence type="predicted"/>
<sequence>MTQPSTQKPSLGRVVLFTKAEYQGKEYPVDIVELNPDEGTLTLHVKRADPNKPISVEWAPIEEGDRGSRGRSWRWPPRV</sequence>
<evidence type="ECO:0000313" key="1">
    <source>
        <dbReference type="EMBL" id="WNG49187.1"/>
    </source>
</evidence>
<name>A0ABY9X1B5_9BACT</name>
<dbReference type="EMBL" id="CP043494">
    <property type="protein sequence ID" value="WNG49187.1"/>
    <property type="molecule type" value="Genomic_DNA"/>
</dbReference>
<evidence type="ECO:0000313" key="2">
    <source>
        <dbReference type="Proteomes" id="UP001611383"/>
    </source>
</evidence>
<dbReference type="Proteomes" id="UP001611383">
    <property type="component" value="Chromosome"/>
</dbReference>
<dbReference type="RefSeq" id="WP_395806863.1">
    <property type="nucleotide sequence ID" value="NZ_CP043494.1"/>
</dbReference>
<accession>A0ABY9X1B5</accession>
<keyword evidence="2" id="KW-1185">Reference proteome</keyword>
<protein>
    <submittedName>
        <fullName evidence="1">Uncharacterized protein</fullName>
    </submittedName>
</protein>
<gene>
    <name evidence="1" type="ORF">F0U60_37530</name>
</gene>
<organism evidence="1 2">
    <name type="scientific">Archangium minus</name>
    <dbReference type="NCBI Taxonomy" id="83450"/>
    <lineage>
        <taxon>Bacteria</taxon>
        <taxon>Pseudomonadati</taxon>
        <taxon>Myxococcota</taxon>
        <taxon>Myxococcia</taxon>
        <taxon>Myxococcales</taxon>
        <taxon>Cystobacterineae</taxon>
        <taxon>Archangiaceae</taxon>
        <taxon>Archangium</taxon>
    </lineage>
</organism>